<keyword evidence="10" id="KW-1185">Reference proteome</keyword>
<evidence type="ECO:0000256" key="7">
    <source>
        <dbReference type="HAMAP-Rule" id="MF_00631"/>
    </source>
</evidence>
<evidence type="ECO:0000256" key="5">
    <source>
        <dbReference type="ARBA" id="ARBA00023136"/>
    </source>
</evidence>
<evidence type="ECO:0000256" key="6">
    <source>
        <dbReference type="ARBA" id="ARBA00023306"/>
    </source>
</evidence>
<organism evidence="9 10">
    <name type="scientific">Raineyella antarctica</name>
    <dbReference type="NCBI Taxonomy" id="1577474"/>
    <lineage>
        <taxon>Bacteria</taxon>
        <taxon>Bacillati</taxon>
        <taxon>Actinomycetota</taxon>
        <taxon>Actinomycetes</taxon>
        <taxon>Propionibacteriales</taxon>
        <taxon>Propionibacteriaceae</taxon>
        <taxon>Raineyella</taxon>
    </lineage>
</organism>
<feature type="transmembrane region" description="Helical" evidence="7">
    <location>
        <begin position="33"/>
        <end position="55"/>
    </location>
</feature>
<name>A0A1G6GEU8_9ACTN</name>
<accession>A0A1G6GEU8</accession>
<feature type="transmembrane region" description="Helical" evidence="7">
    <location>
        <begin position="61"/>
        <end position="84"/>
    </location>
</feature>
<keyword evidence="3 7" id="KW-0812">Transmembrane</keyword>
<dbReference type="RefSeq" id="WP_092606644.1">
    <property type="nucleotide sequence ID" value="NZ_FMYF01000002.1"/>
</dbReference>
<gene>
    <name evidence="7" type="primary">crgA</name>
    <name evidence="9" type="ORF">GA0111570_102318</name>
</gene>
<keyword evidence="2 7" id="KW-0132">Cell division</keyword>
<dbReference type="OrthoDB" id="5189646at2"/>
<dbReference type="GO" id="GO:0051301">
    <property type="term" value="P:cell division"/>
    <property type="evidence" value="ECO:0007669"/>
    <property type="project" value="UniProtKB-UniRule"/>
</dbReference>
<evidence type="ECO:0000256" key="1">
    <source>
        <dbReference type="ARBA" id="ARBA00022475"/>
    </source>
</evidence>
<reference evidence="9 10" key="1">
    <citation type="submission" date="2016-06" db="EMBL/GenBank/DDBJ databases">
        <authorList>
            <person name="Olsen C.W."/>
            <person name="Carey S."/>
            <person name="Hinshaw L."/>
            <person name="Karasin A.I."/>
        </authorList>
    </citation>
    <scope>NUCLEOTIDE SEQUENCE [LARGE SCALE GENOMIC DNA]</scope>
    <source>
        <strain evidence="9 10">LZ-22</strain>
    </source>
</reference>
<evidence type="ECO:0000313" key="9">
    <source>
        <dbReference type="EMBL" id="SDB80528.1"/>
    </source>
</evidence>
<evidence type="ECO:0000256" key="4">
    <source>
        <dbReference type="ARBA" id="ARBA00022989"/>
    </source>
</evidence>
<feature type="compositionally biased region" description="Basic and acidic residues" evidence="8">
    <location>
        <begin position="1"/>
        <end position="11"/>
    </location>
</feature>
<comment type="similarity">
    <text evidence="7">Belongs to the CrgA family.</text>
</comment>
<evidence type="ECO:0000256" key="3">
    <source>
        <dbReference type="ARBA" id="ARBA00022692"/>
    </source>
</evidence>
<evidence type="ECO:0000313" key="10">
    <source>
        <dbReference type="Proteomes" id="UP000199086"/>
    </source>
</evidence>
<keyword evidence="1 7" id="KW-1003">Cell membrane</keyword>
<dbReference type="GO" id="GO:0005886">
    <property type="term" value="C:plasma membrane"/>
    <property type="evidence" value="ECO:0007669"/>
    <property type="project" value="UniProtKB-SubCell"/>
</dbReference>
<proteinExistence type="inferred from homology"/>
<sequence length="88" mass="9500">MPESQQRKSAADSENSDELETTRRTGAPGTAAWVIPTLLTLLLLGVAWIVVFYVAGYMIPFMAALGNWNLAIGMGLIAASFVVATQWK</sequence>
<feature type="region of interest" description="Disordered" evidence="8">
    <location>
        <begin position="1"/>
        <end position="24"/>
    </location>
</feature>
<dbReference type="AlphaFoldDB" id="A0A1G6GEU8"/>
<dbReference type="Pfam" id="PF06781">
    <property type="entry name" value="CrgA"/>
    <property type="match status" value="1"/>
</dbReference>
<keyword evidence="5 7" id="KW-0472">Membrane</keyword>
<evidence type="ECO:0000256" key="2">
    <source>
        <dbReference type="ARBA" id="ARBA00022618"/>
    </source>
</evidence>
<dbReference type="Proteomes" id="UP000199086">
    <property type="component" value="Unassembled WGS sequence"/>
</dbReference>
<keyword evidence="6 7" id="KW-0131">Cell cycle</keyword>
<dbReference type="EMBL" id="FMYF01000002">
    <property type="protein sequence ID" value="SDB80528.1"/>
    <property type="molecule type" value="Genomic_DNA"/>
</dbReference>
<comment type="function">
    <text evidence="7">Involved in cell division.</text>
</comment>
<comment type="subcellular location">
    <subcellularLocation>
        <location evidence="7">Cell membrane</location>
        <topology evidence="7">Multi-pass membrane protein</topology>
    </subcellularLocation>
</comment>
<dbReference type="HAMAP" id="MF_00631">
    <property type="entry name" value="CrgA"/>
    <property type="match status" value="1"/>
</dbReference>
<dbReference type="InterPro" id="IPR009619">
    <property type="entry name" value="CrgA"/>
</dbReference>
<keyword evidence="4 7" id="KW-1133">Transmembrane helix</keyword>
<evidence type="ECO:0000256" key="8">
    <source>
        <dbReference type="SAM" id="MobiDB-lite"/>
    </source>
</evidence>
<protein>
    <recommendedName>
        <fullName evidence="7">Cell division protein CrgA</fullName>
    </recommendedName>
</protein>
<dbReference type="STRING" id="1577474.GA0111570_102318"/>